<proteinExistence type="predicted"/>
<dbReference type="InterPro" id="IPR046038">
    <property type="entry name" value="DUF5996"/>
</dbReference>
<dbReference type="EMBL" id="JBEPLU010000001">
    <property type="protein sequence ID" value="MET3526120.1"/>
    <property type="molecule type" value="Genomic_DNA"/>
</dbReference>
<name>A0ABV2EGG0_9CAUL</name>
<dbReference type="RefSeq" id="WP_331931499.1">
    <property type="nucleotide sequence ID" value="NZ_JBEPLU010000001.1"/>
</dbReference>
<evidence type="ECO:0000313" key="1">
    <source>
        <dbReference type="EMBL" id="MET3526120.1"/>
    </source>
</evidence>
<dbReference type="Proteomes" id="UP001549110">
    <property type="component" value="Unassembled WGS sequence"/>
</dbReference>
<organism evidence="1 2">
    <name type="scientific">Phenylobacterium koreense</name>
    <dbReference type="NCBI Taxonomy" id="266125"/>
    <lineage>
        <taxon>Bacteria</taxon>
        <taxon>Pseudomonadati</taxon>
        <taxon>Pseudomonadota</taxon>
        <taxon>Alphaproteobacteria</taxon>
        <taxon>Caulobacterales</taxon>
        <taxon>Caulobacteraceae</taxon>
        <taxon>Phenylobacterium</taxon>
    </lineage>
</organism>
<gene>
    <name evidence="1" type="ORF">ABID41_001215</name>
</gene>
<sequence>MASAVSDLWPRLDYAKDHGTFETLHLMTQVVGKARTACAPWINHGWQVALYVSPRGFTTSSVPHGRDVFDLEFDFIDQVLRCRASNGFAGTIPLGGQTIAGFYDGVSGLLADAGLPVRIDGRPNEIEGAILFRSDVADRPYDPDAAFHLWRALIQIAQVFESFRTGFLGKISPVHLFWGSFDLAVTRFSGRPAPLHPGGIPNLPDAVAREAYSHEVSSAGFWPGGGAIDYPAFYSYAYPEPEGFRGRLVEPPAAFFHEGLGEFVLSYEAVRSAPDPAAALMAFLSSTYAAAADAGHWPRAELECDFGRPGEPRALQR</sequence>
<comment type="caution">
    <text evidence="1">The sequence shown here is derived from an EMBL/GenBank/DDBJ whole genome shotgun (WGS) entry which is preliminary data.</text>
</comment>
<dbReference type="Pfam" id="PF19459">
    <property type="entry name" value="DUF5996"/>
    <property type="match status" value="1"/>
</dbReference>
<keyword evidence="2" id="KW-1185">Reference proteome</keyword>
<accession>A0ABV2EGG0</accession>
<evidence type="ECO:0000313" key="2">
    <source>
        <dbReference type="Proteomes" id="UP001549110"/>
    </source>
</evidence>
<protein>
    <recommendedName>
        <fullName evidence="3">Ava_C0101 and related proteins</fullName>
    </recommendedName>
</protein>
<evidence type="ECO:0008006" key="3">
    <source>
        <dbReference type="Google" id="ProtNLM"/>
    </source>
</evidence>
<reference evidence="1 2" key="1">
    <citation type="submission" date="2024-06" db="EMBL/GenBank/DDBJ databases">
        <title>Genomic Encyclopedia of Type Strains, Phase IV (KMG-IV): sequencing the most valuable type-strain genomes for metagenomic binning, comparative biology and taxonomic classification.</title>
        <authorList>
            <person name="Goeker M."/>
        </authorList>
    </citation>
    <scope>NUCLEOTIDE SEQUENCE [LARGE SCALE GENOMIC DNA]</scope>
    <source>
        <strain evidence="1 2">DSM 17809</strain>
    </source>
</reference>